<evidence type="ECO:0000256" key="5">
    <source>
        <dbReference type="ARBA" id="ARBA00022448"/>
    </source>
</evidence>
<keyword evidence="12" id="KW-0997">Cell inner membrane</keyword>
<feature type="transmembrane region" description="Helical" evidence="11">
    <location>
        <begin position="110"/>
        <end position="131"/>
    </location>
</feature>
<feature type="transmembrane region" description="Helical" evidence="11">
    <location>
        <begin position="143"/>
        <end position="163"/>
    </location>
</feature>
<dbReference type="PANTHER" id="PTHR43744:SF8">
    <property type="entry name" value="SN-GLYCEROL-3-PHOSPHATE TRANSPORT SYSTEM PERMEASE PROTEIN UGPE"/>
    <property type="match status" value="1"/>
</dbReference>
<evidence type="ECO:0000256" key="2">
    <source>
        <dbReference type="ARBA" id="ARBA00009306"/>
    </source>
</evidence>
<dbReference type="RefSeq" id="WP_127189596.1">
    <property type="nucleotide sequence ID" value="NZ_RZNJ01000006.1"/>
</dbReference>
<keyword evidence="8 11" id="KW-1133">Transmembrane helix</keyword>
<protein>
    <recommendedName>
        <fullName evidence="4 12">sn-glycerol-3-phosphate transport system permease protein UgpE</fullName>
    </recommendedName>
</protein>
<keyword evidence="7 11" id="KW-0812">Transmembrane</keyword>
<reference evidence="14 15" key="1">
    <citation type="journal article" date="2016" name="Int. J. Syst. Evol. Microbiol.">
        <title>Arsenicitalea aurantiaca gen. nov., sp. nov., a new member of the family Hyphomicrobiaceae, isolated from high-arsenic sediment.</title>
        <authorList>
            <person name="Mu Y."/>
            <person name="Zhou L."/>
            <person name="Zeng X.C."/>
            <person name="Liu L."/>
            <person name="Pan Y."/>
            <person name="Chen X."/>
            <person name="Wang J."/>
            <person name="Li S."/>
            <person name="Li W.J."/>
            <person name="Wang Y."/>
        </authorList>
    </citation>
    <scope>NUCLEOTIDE SEQUENCE [LARGE SCALE GENOMIC DNA]</scope>
    <source>
        <strain evidence="14 15">42-50</strain>
    </source>
</reference>
<feature type="transmembrane region" description="Helical" evidence="11">
    <location>
        <begin position="73"/>
        <end position="98"/>
    </location>
</feature>
<accession>A0A433X486</accession>
<dbReference type="SUPFAM" id="SSF161098">
    <property type="entry name" value="MetI-like"/>
    <property type="match status" value="1"/>
</dbReference>
<keyword evidence="15" id="KW-1185">Reference proteome</keyword>
<keyword evidence="5 11" id="KW-0813">Transport</keyword>
<dbReference type="GO" id="GO:0055085">
    <property type="term" value="P:transmembrane transport"/>
    <property type="evidence" value="ECO:0007669"/>
    <property type="project" value="InterPro"/>
</dbReference>
<name>A0A433X486_9HYPH</name>
<evidence type="ECO:0000256" key="6">
    <source>
        <dbReference type="ARBA" id="ARBA00022475"/>
    </source>
</evidence>
<evidence type="ECO:0000313" key="14">
    <source>
        <dbReference type="EMBL" id="RUT28872.1"/>
    </source>
</evidence>
<dbReference type="Proteomes" id="UP000281547">
    <property type="component" value="Unassembled WGS sequence"/>
</dbReference>
<comment type="caution">
    <text evidence="14">The sequence shown here is derived from an EMBL/GenBank/DDBJ whole genome shotgun (WGS) entry which is preliminary data.</text>
</comment>
<evidence type="ECO:0000256" key="11">
    <source>
        <dbReference type="RuleBase" id="RU363032"/>
    </source>
</evidence>
<organism evidence="14 15">
    <name type="scientific">Arsenicitalea aurantiaca</name>
    <dbReference type="NCBI Taxonomy" id="1783274"/>
    <lineage>
        <taxon>Bacteria</taxon>
        <taxon>Pseudomonadati</taxon>
        <taxon>Pseudomonadota</taxon>
        <taxon>Alphaproteobacteria</taxon>
        <taxon>Hyphomicrobiales</taxon>
        <taxon>Devosiaceae</taxon>
        <taxon>Arsenicitalea</taxon>
    </lineage>
</organism>
<dbReference type="CDD" id="cd06261">
    <property type="entry name" value="TM_PBP2"/>
    <property type="match status" value="1"/>
</dbReference>
<feature type="domain" description="ABC transmembrane type-1" evidence="13">
    <location>
        <begin position="74"/>
        <end position="265"/>
    </location>
</feature>
<keyword evidence="6 12" id="KW-1003">Cell membrane</keyword>
<dbReference type="AlphaFoldDB" id="A0A433X486"/>
<comment type="subcellular location">
    <subcellularLocation>
        <location evidence="12">Cell inner membrane</location>
        <topology evidence="12">Multi-pass membrane protein</topology>
    </subcellularLocation>
    <subcellularLocation>
        <location evidence="1 11">Cell membrane</location>
        <topology evidence="1 11">Multi-pass membrane protein</topology>
    </subcellularLocation>
</comment>
<feature type="transmembrane region" description="Helical" evidence="11">
    <location>
        <begin position="244"/>
        <end position="265"/>
    </location>
</feature>
<evidence type="ECO:0000256" key="10">
    <source>
        <dbReference type="ARBA" id="ARBA00037054"/>
    </source>
</evidence>
<comment type="function">
    <text evidence="10 12">Part of the ABC transporter complex UgpBAEC involved in sn-glycerol-3-phosphate (G3P) import. Probably responsible for the translocation of the substrate across the membrane.</text>
</comment>
<evidence type="ECO:0000256" key="12">
    <source>
        <dbReference type="RuleBase" id="RU363056"/>
    </source>
</evidence>
<dbReference type="EMBL" id="RZNJ01000006">
    <property type="protein sequence ID" value="RUT28872.1"/>
    <property type="molecule type" value="Genomic_DNA"/>
</dbReference>
<dbReference type="OrthoDB" id="9815445at2"/>
<comment type="similarity">
    <text evidence="2 11">Belongs to the binding-protein-dependent transport system permease family.</text>
</comment>
<evidence type="ECO:0000313" key="15">
    <source>
        <dbReference type="Proteomes" id="UP000281547"/>
    </source>
</evidence>
<keyword evidence="9 11" id="KW-0472">Membrane</keyword>
<feature type="transmembrane region" description="Helical" evidence="11">
    <location>
        <begin position="184"/>
        <end position="206"/>
    </location>
</feature>
<evidence type="ECO:0000256" key="8">
    <source>
        <dbReference type="ARBA" id="ARBA00022989"/>
    </source>
</evidence>
<dbReference type="InterPro" id="IPR035906">
    <property type="entry name" value="MetI-like_sf"/>
</dbReference>
<evidence type="ECO:0000256" key="9">
    <source>
        <dbReference type="ARBA" id="ARBA00023136"/>
    </source>
</evidence>
<evidence type="ECO:0000256" key="3">
    <source>
        <dbReference type="ARBA" id="ARBA00011557"/>
    </source>
</evidence>
<evidence type="ECO:0000256" key="7">
    <source>
        <dbReference type="ARBA" id="ARBA00022692"/>
    </source>
</evidence>
<feature type="transmembrane region" description="Helical" evidence="11">
    <location>
        <begin position="12"/>
        <end position="35"/>
    </location>
</feature>
<dbReference type="Gene3D" id="1.10.3720.10">
    <property type="entry name" value="MetI-like"/>
    <property type="match status" value="1"/>
</dbReference>
<dbReference type="InterPro" id="IPR000515">
    <property type="entry name" value="MetI-like"/>
</dbReference>
<dbReference type="PROSITE" id="PS50928">
    <property type="entry name" value="ABC_TM1"/>
    <property type="match status" value="1"/>
</dbReference>
<evidence type="ECO:0000256" key="1">
    <source>
        <dbReference type="ARBA" id="ARBA00004651"/>
    </source>
</evidence>
<evidence type="ECO:0000256" key="4">
    <source>
        <dbReference type="ARBA" id="ARBA00020515"/>
    </source>
</evidence>
<dbReference type="PANTHER" id="PTHR43744">
    <property type="entry name" value="ABC TRANSPORTER PERMEASE PROTEIN MG189-RELATED-RELATED"/>
    <property type="match status" value="1"/>
</dbReference>
<dbReference type="Pfam" id="PF00528">
    <property type="entry name" value="BPD_transp_1"/>
    <property type="match status" value="1"/>
</dbReference>
<dbReference type="GO" id="GO:0005886">
    <property type="term" value="C:plasma membrane"/>
    <property type="evidence" value="ECO:0007669"/>
    <property type="project" value="UniProtKB-SubCell"/>
</dbReference>
<sequence>MEKRAIRPFSGDTVTLVLMIALAAMWILPTIWVISLSLRPNMDLMRSTAGLLPIPFTLQNYIDIVSVSMTPRWLLNSAIVAIGTTVITLIVASLAGYAFARIAFPFKRTLFVFILCGLMIPEQTIIIPLHAMITDWGMHNTHAALIAPRVAMPVGVFLMTQFFRAIPLELEEAARLDNASRLTVFRRIMLPLSIPALTTLGIYTFLQAWNDFFWPLVSATNSNMYTVTVGLSSLQGNFAQTEGLGFIMASAVFASLPVVIVYVIFQKYIVRGIAMTTGK</sequence>
<comment type="subunit">
    <text evidence="3 12">The complex is composed of two ATP-binding proteins (UgpC), two transmembrane proteins (UgpA and UgpE) and a solute-binding protein (UgpB).</text>
</comment>
<evidence type="ECO:0000259" key="13">
    <source>
        <dbReference type="PROSITE" id="PS50928"/>
    </source>
</evidence>
<gene>
    <name evidence="12" type="primary">ugpE</name>
    <name evidence="14" type="ORF">EMQ25_15920</name>
</gene>
<proteinExistence type="inferred from homology"/>